<organism evidence="1 2">
    <name type="scientific">Trichonephila inaurata madagascariensis</name>
    <dbReference type="NCBI Taxonomy" id="2747483"/>
    <lineage>
        <taxon>Eukaryota</taxon>
        <taxon>Metazoa</taxon>
        <taxon>Ecdysozoa</taxon>
        <taxon>Arthropoda</taxon>
        <taxon>Chelicerata</taxon>
        <taxon>Arachnida</taxon>
        <taxon>Araneae</taxon>
        <taxon>Araneomorphae</taxon>
        <taxon>Entelegynae</taxon>
        <taxon>Araneoidea</taxon>
        <taxon>Nephilidae</taxon>
        <taxon>Trichonephila</taxon>
        <taxon>Trichonephila inaurata</taxon>
    </lineage>
</organism>
<evidence type="ECO:0000313" key="1">
    <source>
        <dbReference type="EMBL" id="GFS56916.1"/>
    </source>
</evidence>
<comment type="caution">
    <text evidence="1">The sequence shown here is derived from an EMBL/GenBank/DDBJ whole genome shotgun (WGS) entry which is preliminary data.</text>
</comment>
<dbReference type="Proteomes" id="UP000886998">
    <property type="component" value="Unassembled WGS sequence"/>
</dbReference>
<proteinExistence type="predicted"/>
<accession>A0A8X6IRJ5</accession>
<keyword evidence="2" id="KW-1185">Reference proteome</keyword>
<sequence length="101" mass="11482">MSYNTISLILAIRLATDFKKQQKFCEATWIYDHSIFNNVSKFNKLNGAESKDPTFSVAFQMCSNEIEISDPECQKSKVMSIDCSLNLLDTIREVQQSSLSC</sequence>
<reference evidence="1" key="1">
    <citation type="submission" date="2020-08" db="EMBL/GenBank/DDBJ databases">
        <title>Multicomponent nature underlies the extraordinary mechanical properties of spider dragline silk.</title>
        <authorList>
            <person name="Kono N."/>
            <person name="Nakamura H."/>
            <person name="Mori M."/>
            <person name="Yoshida Y."/>
            <person name="Ohtoshi R."/>
            <person name="Malay A.D."/>
            <person name="Moran D.A.P."/>
            <person name="Tomita M."/>
            <person name="Numata K."/>
            <person name="Arakawa K."/>
        </authorList>
    </citation>
    <scope>NUCLEOTIDE SEQUENCE</scope>
</reference>
<gene>
    <name evidence="1" type="ORF">TNIN_265031</name>
</gene>
<evidence type="ECO:0000313" key="2">
    <source>
        <dbReference type="Proteomes" id="UP000886998"/>
    </source>
</evidence>
<name>A0A8X6IRJ5_9ARAC</name>
<dbReference type="AlphaFoldDB" id="A0A8X6IRJ5"/>
<dbReference type="EMBL" id="BMAV01027167">
    <property type="protein sequence ID" value="GFS56916.1"/>
    <property type="molecule type" value="Genomic_DNA"/>
</dbReference>
<protein>
    <submittedName>
        <fullName evidence="1">Uncharacterized protein</fullName>
    </submittedName>
</protein>